<dbReference type="EMBL" id="DRIE01000074">
    <property type="protein sequence ID" value="HEC57115.1"/>
    <property type="molecule type" value="Genomic_DNA"/>
</dbReference>
<keyword evidence="3 6" id="KW-1133">Transmembrane helix</keyword>
<sequence>MEKKTKELIDRVLLALGFSLLFGVMLLGPEFRDGVGSAVGILLDPVAARIPFHHLILILAIVTGIYSGLIQKYTIDWELMRRVQRRMREFQREFREAQREQNKYKLKKLQERQVEMMQEQAEISKQQFKPMAYTGIITIPIWMWMYQYVNIHRATLDPLILPMIGERALVDPWFFLQYWIVWYIICSIPFGALVRKILGIGGV</sequence>
<evidence type="ECO:0000256" key="1">
    <source>
        <dbReference type="ARBA" id="ARBA00004141"/>
    </source>
</evidence>
<dbReference type="PANTHER" id="PTHR42198">
    <property type="entry name" value="INTEGRAL MEMBRANE PROTEIN"/>
    <property type="match status" value="1"/>
</dbReference>
<reference evidence="7" key="2">
    <citation type="journal article" date="2020" name="mSystems">
        <title>Genome- and Community-Level Interaction Insights into Carbon Utilization and Element Cycling Functions of Hydrothermarchaeota in Hydrothermal Sediment.</title>
        <authorList>
            <person name="Zhou Z."/>
            <person name="Liu Y."/>
            <person name="Xu W."/>
            <person name="Pan J."/>
            <person name="Luo Z.H."/>
            <person name="Li M."/>
        </authorList>
    </citation>
    <scope>NUCLEOTIDE SEQUENCE [LARGE SCALE GENOMIC DNA]</scope>
    <source>
        <strain evidence="7">HyVt-386</strain>
    </source>
</reference>
<feature type="transmembrane region" description="Helical" evidence="6">
    <location>
        <begin position="12"/>
        <end position="31"/>
    </location>
</feature>
<dbReference type="Pfam" id="PF01956">
    <property type="entry name" value="EMC3_TMCO1"/>
    <property type="match status" value="1"/>
</dbReference>
<keyword evidence="9" id="KW-1185">Reference proteome</keyword>
<proteinExistence type="predicted"/>
<gene>
    <name evidence="7" type="ORF">ENI32_04430</name>
    <name evidence="8" type="ORF">SBU_001384</name>
</gene>
<dbReference type="Proteomes" id="UP000185779">
    <property type="component" value="Unassembled WGS sequence"/>
</dbReference>
<evidence type="ECO:0000313" key="7">
    <source>
        <dbReference type="EMBL" id="HEC57115.1"/>
    </source>
</evidence>
<feature type="transmembrane region" description="Helical" evidence="6">
    <location>
        <begin position="131"/>
        <end position="149"/>
    </location>
</feature>
<protein>
    <submittedName>
        <fullName evidence="7">DUF106 domain-containing protein</fullName>
    </submittedName>
    <submittedName>
        <fullName evidence="8">Membrane protein containing DUF106, transmembrane</fullName>
    </submittedName>
</protein>
<dbReference type="GO" id="GO:0016020">
    <property type="term" value="C:membrane"/>
    <property type="evidence" value="ECO:0007669"/>
    <property type="project" value="UniProtKB-SubCell"/>
</dbReference>
<comment type="caution">
    <text evidence="8">The sequence shown here is derived from an EMBL/GenBank/DDBJ whole genome shotgun (WGS) entry which is preliminary data.</text>
</comment>
<dbReference type="AlphaFoldDB" id="A0A1F2P3G3"/>
<evidence type="ECO:0000313" key="9">
    <source>
        <dbReference type="Proteomes" id="UP000185779"/>
    </source>
</evidence>
<evidence type="ECO:0000256" key="3">
    <source>
        <dbReference type="ARBA" id="ARBA00022989"/>
    </source>
</evidence>
<evidence type="ECO:0000256" key="5">
    <source>
        <dbReference type="SAM" id="Coils"/>
    </source>
</evidence>
<reference evidence="8 9" key="1">
    <citation type="submission" date="2016-05" db="EMBL/GenBank/DDBJ databases">
        <title>Microbial consortia oxidize butane by reversing methanogenesis.</title>
        <authorList>
            <person name="Laso-Perez R."/>
            <person name="Richter M."/>
            <person name="Wegener G."/>
            <person name="Musat F."/>
        </authorList>
    </citation>
    <scope>NUCLEOTIDE SEQUENCE [LARGE SCALE GENOMIC DNA]</scope>
    <source>
        <strain evidence="8">BOX1</strain>
    </source>
</reference>
<dbReference type="SMART" id="SM01415">
    <property type="entry name" value="DUF106"/>
    <property type="match status" value="1"/>
</dbReference>
<organism evidence="8 9">
    <name type="scientific">Candidatus Syntropharchaeum butanivorans</name>
    <dbReference type="NCBI Taxonomy" id="1839936"/>
    <lineage>
        <taxon>Archaea</taxon>
        <taxon>Methanobacteriati</taxon>
        <taxon>Methanobacteriota</taxon>
        <taxon>Stenosarchaea group</taxon>
        <taxon>Methanomicrobia</taxon>
        <taxon>Methanosarcinales</taxon>
        <taxon>ANME-2 cluster</taxon>
        <taxon>Candidatus Syntropharchaeum</taxon>
    </lineage>
</organism>
<dbReference type="InterPro" id="IPR002809">
    <property type="entry name" value="EMC3/TMCO1"/>
</dbReference>
<keyword evidence="4 6" id="KW-0472">Membrane</keyword>
<feature type="coiled-coil region" evidence="5">
    <location>
        <begin position="80"/>
        <end position="127"/>
    </location>
</feature>
<evidence type="ECO:0000256" key="6">
    <source>
        <dbReference type="SAM" id="Phobius"/>
    </source>
</evidence>
<keyword evidence="2 6" id="KW-0812">Transmembrane</keyword>
<feature type="transmembrane region" description="Helical" evidence="6">
    <location>
        <begin position="173"/>
        <end position="194"/>
    </location>
</feature>
<keyword evidence="5" id="KW-0175">Coiled coil</keyword>
<dbReference type="Proteomes" id="UP000885936">
    <property type="component" value="Unassembled WGS sequence"/>
</dbReference>
<name>A0A1F2P3G3_9EURY</name>
<dbReference type="InterPro" id="IPR038978">
    <property type="entry name" value="MJ0935"/>
</dbReference>
<accession>A0A1F2P3G3</accession>
<dbReference type="PANTHER" id="PTHR42198:SF1">
    <property type="entry name" value="INTEGRAL MEMBRANE PROTEIN"/>
    <property type="match status" value="1"/>
</dbReference>
<evidence type="ECO:0000313" key="8">
    <source>
        <dbReference type="EMBL" id="OFV65683.1"/>
    </source>
</evidence>
<dbReference type="STRING" id="1839936.SBU_001384"/>
<feature type="transmembrane region" description="Helical" evidence="6">
    <location>
        <begin position="51"/>
        <end position="70"/>
    </location>
</feature>
<evidence type="ECO:0000256" key="4">
    <source>
        <dbReference type="ARBA" id="ARBA00023136"/>
    </source>
</evidence>
<comment type="subcellular location">
    <subcellularLocation>
        <location evidence="1">Membrane</location>
        <topology evidence="1">Multi-pass membrane protein</topology>
    </subcellularLocation>
</comment>
<evidence type="ECO:0000256" key="2">
    <source>
        <dbReference type="ARBA" id="ARBA00022692"/>
    </source>
</evidence>
<dbReference type="EMBL" id="LYOR01000008">
    <property type="protein sequence ID" value="OFV65683.1"/>
    <property type="molecule type" value="Genomic_DNA"/>
</dbReference>